<evidence type="ECO:0000256" key="1">
    <source>
        <dbReference type="ARBA" id="ARBA00004701"/>
    </source>
</evidence>
<dbReference type="Gene3D" id="1.20.5.100">
    <property type="entry name" value="Cytochrome c1, transmembrane anchor, C-terminal"/>
    <property type="match status" value="1"/>
</dbReference>
<dbReference type="Gene3D" id="3.40.50.720">
    <property type="entry name" value="NAD(P)-binding Rossmann-like Domain"/>
    <property type="match status" value="2"/>
</dbReference>
<feature type="binding site" evidence="9">
    <location>
        <position position="340"/>
    </location>
    <ligand>
        <name>substrate</name>
    </ligand>
</feature>
<dbReference type="InterPro" id="IPR014026">
    <property type="entry name" value="UDP-Glc/GDP-Man_DH_dimer"/>
</dbReference>
<feature type="binding site" evidence="9">
    <location>
        <position position="277"/>
    </location>
    <ligand>
        <name>substrate</name>
    </ligand>
</feature>
<name>A0A811TAH5_9EURY</name>
<feature type="binding site" evidence="10">
    <location>
        <position position="37"/>
    </location>
    <ligand>
        <name>NAD(+)</name>
        <dbReference type="ChEBI" id="CHEBI:57540"/>
    </ligand>
</feature>
<evidence type="ECO:0000256" key="2">
    <source>
        <dbReference type="ARBA" id="ARBA00006601"/>
    </source>
</evidence>
<comment type="catalytic activity">
    <reaction evidence="6 7">
        <text>UDP-alpha-D-glucose + 2 NAD(+) + H2O = UDP-alpha-D-glucuronate + 2 NADH + 3 H(+)</text>
        <dbReference type="Rhea" id="RHEA:23596"/>
        <dbReference type="ChEBI" id="CHEBI:15377"/>
        <dbReference type="ChEBI" id="CHEBI:15378"/>
        <dbReference type="ChEBI" id="CHEBI:57540"/>
        <dbReference type="ChEBI" id="CHEBI:57945"/>
        <dbReference type="ChEBI" id="CHEBI:58052"/>
        <dbReference type="ChEBI" id="CHEBI:58885"/>
        <dbReference type="EC" id="1.1.1.22"/>
    </reaction>
</comment>
<proteinExistence type="inferred from homology"/>
<dbReference type="GO" id="GO:0000271">
    <property type="term" value="P:polysaccharide biosynthetic process"/>
    <property type="evidence" value="ECO:0007669"/>
    <property type="project" value="InterPro"/>
</dbReference>
<protein>
    <recommendedName>
        <fullName evidence="3 7">UDP-glucose 6-dehydrogenase</fullName>
        <ecNumber evidence="3 7">1.1.1.22</ecNumber>
    </recommendedName>
</protein>
<dbReference type="SUPFAM" id="SSF48179">
    <property type="entry name" value="6-phosphogluconate dehydrogenase C-terminal domain-like"/>
    <property type="match status" value="1"/>
</dbReference>
<evidence type="ECO:0000256" key="9">
    <source>
        <dbReference type="PIRSR" id="PIRSR500134-2"/>
    </source>
</evidence>
<evidence type="ECO:0000256" key="7">
    <source>
        <dbReference type="PIRNR" id="PIRNR000124"/>
    </source>
</evidence>
<dbReference type="EMBL" id="CAJHIR010000025">
    <property type="protein sequence ID" value="CAD6493331.1"/>
    <property type="molecule type" value="Genomic_DNA"/>
</dbReference>
<dbReference type="InterPro" id="IPR017476">
    <property type="entry name" value="UDP-Glc/GDP-Man"/>
</dbReference>
<feature type="binding site" evidence="9">
    <location>
        <position position="224"/>
    </location>
    <ligand>
        <name>substrate</name>
    </ligand>
</feature>
<dbReference type="Pfam" id="PF03720">
    <property type="entry name" value="UDPG_MGDP_dh_C"/>
    <property type="match status" value="1"/>
</dbReference>
<evidence type="ECO:0000256" key="10">
    <source>
        <dbReference type="PIRSR" id="PIRSR500134-3"/>
    </source>
</evidence>
<dbReference type="PANTHER" id="PTHR43750:SF3">
    <property type="entry name" value="UDP-GLUCOSE 6-DEHYDROGENASE TUAD"/>
    <property type="match status" value="1"/>
</dbReference>
<feature type="binding site" evidence="10">
    <location>
        <position position="98"/>
    </location>
    <ligand>
        <name>NAD(+)</name>
        <dbReference type="ChEBI" id="CHEBI:57540"/>
    </ligand>
</feature>
<dbReference type="NCBIfam" id="TIGR03026">
    <property type="entry name" value="NDP-sugDHase"/>
    <property type="match status" value="1"/>
</dbReference>
<dbReference type="InterPro" id="IPR028357">
    <property type="entry name" value="UDPglc_DH_bac"/>
</dbReference>
<comment type="caution">
    <text evidence="12">The sequence shown here is derived from an EMBL/GenBank/DDBJ whole genome shotgun (WGS) entry which is preliminary data.</text>
</comment>
<keyword evidence="5 7" id="KW-0520">NAD</keyword>
<dbReference type="GO" id="GO:0051287">
    <property type="term" value="F:NAD binding"/>
    <property type="evidence" value="ECO:0007669"/>
    <property type="project" value="InterPro"/>
</dbReference>
<dbReference type="InterPro" id="IPR014027">
    <property type="entry name" value="UDP-Glc/GDP-Man_DH_C"/>
</dbReference>
<feature type="binding site" evidence="10">
    <location>
        <position position="283"/>
    </location>
    <ligand>
        <name>NAD(+)</name>
        <dbReference type="ChEBI" id="CHEBI:57540"/>
    </ligand>
</feature>
<dbReference type="UniPathway" id="UPA00038">
    <property type="reaction ID" value="UER00491"/>
</dbReference>
<comment type="similarity">
    <text evidence="2 7">Belongs to the UDP-glucose/GDP-mannose dehydrogenase family.</text>
</comment>
<evidence type="ECO:0000256" key="6">
    <source>
        <dbReference type="ARBA" id="ARBA00047473"/>
    </source>
</evidence>
<feature type="binding site" evidence="10">
    <location>
        <position position="136"/>
    </location>
    <ligand>
        <name>NAD(+)</name>
        <dbReference type="ChEBI" id="CHEBI:57540"/>
    </ligand>
</feature>
<organism evidence="12 13">
    <name type="scientific">Candidatus Argoarchaeum ethanivorans</name>
    <dbReference type="NCBI Taxonomy" id="2608793"/>
    <lineage>
        <taxon>Archaea</taxon>
        <taxon>Methanobacteriati</taxon>
        <taxon>Methanobacteriota</taxon>
        <taxon>Stenosarchaea group</taxon>
        <taxon>Methanomicrobia</taxon>
        <taxon>Methanosarcinales</taxon>
        <taxon>Methanosarcinales incertae sedis</taxon>
        <taxon>GOM Arc I cluster</taxon>
        <taxon>Candidatus Argoarchaeum</taxon>
    </lineage>
</organism>
<dbReference type="Pfam" id="PF00984">
    <property type="entry name" value="UDPG_MGDP_dh"/>
    <property type="match status" value="1"/>
</dbReference>
<gene>
    <name evidence="12" type="primary">aglM</name>
    <name evidence="12" type="ORF">LAKADJCE_00489</name>
</gene>
<dbReference type="SUPFAM" id="SSF52413">
    <property type="entry name" value="UDP-glucose/GDP-mannose dehydrogenase C-terminal domain"/>
    <property type="match status" value="1"/>
</dbReference>
<dbReference type="Proteomes" id="UP000612009">
    <property type="component" value="Unassembled WGS sequence"/>
</dbReference>
<comment type="pathway">
    <text evidence="1">Nucleotide-sugar biosynthesis; UDP-alpha-D-glucuronate biosynthesis; UDP-alpha-D-glucuronate from UDP-alpha-D-glucose: step 1/1.</text>
</comment>
<evidence type="ECO:0000313" key="12">
    <source>
        <dbReference type="EMBL" id="CAD6493331.1"/>
    </source>
</evidence>
<feature type="binding site" evidence="10">
    <location>
        <position position="32"/>
    </location>
    <ligand>
        <name>NAD(+)</name>
        <dbReference type="ChEBI" id="CHEBI:57540"/>
    </ligand>
</feature>
<accession>A0A811TAH5</accession>
<evidence type="ECO:0000259" key="11">
    <source>
        <dbReference type="SMART" id="SM00984"/>
    </source>
</evidence>
<dbReference type="GO" id="GO:0006065">
    <property type="term" value="P:UDP-glucuronate biosynthetic process"/>
    <property type="evidence" value="ECO:0007669"/>
    <property type="project" value="UniProtKB-UniPathway"/>
</dbReference>
<dbReference type="SMART" id="SM00984">
    <property type="entry name" value="UDPG_MGDP_dh_C"/>
    <property type="match status" value="1"/>
</dbReference>
<evidence type="ECO:0000256" key="5">
    <source>
        <dbReference type="ARBA" id="ARBA00023027"/>
    </source>
</evidence>
<keyword evidence="4 7" id="KW-0560">Oxidoreductase</keyword>
<dbReference type="PIRSF" id="PIRSF500134">
    <property type="entry name" value="UDPglc_DH_bac"/>
    <property type="match status" value="1"/>
</dbReference>
<dbReference type="PANTHER" id="PTHR43750">
    <property type="entry name" value="UDP-GLUCOSE 6-DEHYDROGENASE TUAD"/>
    <property type="match status" value="1"/>
</dbReference>
<feature type="binding site" evidence="9">
    <location>
        <begin position="269"/>
        <end position="273"/>
    </location>
    <ligand>
        <name>substrate</name>
    </ligand>
</feature>
<dbReference type="InterPro" id="IPR036291">
    <property type="entry name" value="NAD(P)-bd_dom_sf"/>
</dbReference>
<dbReference type="InterPro" id="IPR036220">
    <property type="entry name" value="UDP-Glc/GDP-Man_DH_C_sf"/>
</dbReference>
<dbReference type="InterPro" id="IPR001732">
    <property type="entry name" value="UDP-Glc/GDP-Man_DH_N"/>
</dbReference>
<sequence>MKLKVSIIGIGPVGLVTGATFAEHGHEVIVVDIDKERVNALNSGKPPFYEPGLDSLVNDLVSGGLLRGLFKPSNDSKSLPLYYKSIRDTDITFICVGTPPNPDGSMNLEYIKKASMDIGAALKDKKEYHVVVSKSTIVPGTTEDVILKLIEEHSSKKRGVNFGGCSNPEFLLQGSALAGALNPGRIVIGELDKKSGDVLMELYSDFDEKIPRLKVGIKTAEMIKYASNSLLATKISFANEMANICEKFGVDVYEVMEGVGLDYRINPGFLRAGVGFGGSCFPKDVKAIASASRSKGLKVPLLDSVLLINEEQPLRAVELAESAAGDLKDKDVCILGLSFKPDTDDVRETRALPILMKLLEKGCKVTGYDPEPKAMNNFKKLFHQDFSIVNFASSLKEAIKDKDIVIIQNEWEDFKKLEPGIFKTLMKKNPVLIDGRRIYDPEIFLKEGIIYRSIGWKRNF</sequence>
<evidence type="ECO:0000256" key="4">
    <source>
        <dbReference type="ARBA" id="ARBA00023002"/>
    </source>
</evidence>
<evidence type="ECO:0000256" key="3">
    <source>
        <dbReference type="ARBA" id="ARBA00012954"/>
    </source>
</evidence>
<dbReference type="SUPFAM" id="SSF51735">
    <property type="entry name" value="NAD(P)-binding Rossmann-fold domains"/>
    <property type="match status" value="1"/>
</dbReference>
<dbReference type="AlphaFoldDB" id="A0A811TAH5"/>
<dbReference type="PIRSF" id="PIRSF000124">
    <property type="entry name" value="UDPglc_GDPman_dh"/>
    <property type="match status" value="1"/>
</dbReference>
<dbReference type="EC" id="1.1.1.22" evidence="3 7"/>
<reference evidence="12" key="1">
    <citation type="submission" date="2020-10" db="EMBL/GenBank/DDBJ databases">
        <authorList>
            <person name="Hahn C.J."/>
            <person name="Laso-Perez R."/>
            <person name="Vulcano F."/>
            <person name="Vaziourakis K.-M."/>
            <person name="Stokke R."/>
            <person name="Steen I.H."/>
            <person name="Teske A."/>
            <person name="Boetius A."/>
            <person name="Liebeke M."/>
            <person name="Amann R."/>
            <person name="Knittel K."/>
        </authorList>
    </citation>
    <scope>NUCLEOTIDE SEQUENCE</scope>
    <source>
        <strain evidence="12">Gfbio:e3339647-f889-4370-9287-4fb5cb688e4c:AG392J18_GoMArc1</strain>
    </source>
</reference>
<evidence type="ECO:0000313" key="13">
    <source>
        <dbReference type="Proteomes" id="UP000612009"/>
    </source>
</evidence>
<feature type="active site" description="Nucleophile" evidence="8">
    <location>
        <position position="280"/>
    </location>
</feature>
<dbReference type="Pfam" id="PF03721">
    <property type="entry name" value="UDPG_MGDP_dh_N"/>
    <property type="match status" value="1"/>
</dbReference>
<dbReference type="InterPro" id="IPR008927">
    <property type="entry name" value="6-PGluconate_DH-like_C_sf"/>
</dbReference>
<feature type="binding site" evidence="10">
    <location>
        <position position="347"/>
    </location>
    <ligand>
        <name>NAD(+)</name>
        <dbReference type="ChEBI" id="CHEBI:57540"/>
    </ligand>
</feature>
<dbReference type="GO" id="GO:0003979">
    <property type="term" value="F:UDP-glucose 6-dehydrogenase activity"/>
    <property type="evidence" value="ECO:0007669"/>
    <property type="project" value="UniProtKB-EC"/>
</dbReference>
<evidence type="ECO:0000256" key="8">
    <source>
        <dbReference type="PIRSR" id="PIRSR500134-1"/>
    </source>
</evidence>
<feature type="domain" description="UDP-glucose/GDP-mannose dehydrogenase C-terminal" evidence="11">
    <location>
        <begin position="333"/>
        <end position="441"/>
    </location>
</feature>